<evidence type="ECO:0000313" key="4">
    <source>
        <dbReference type="Proteomes" id="UP001595724"/>
    </source>
</evidence>
<evidence type="ECO:0000256" key="1">
    <source>
        <dbReference type="SAM" id="MobiDB-lite"/>
    </source>
</evidence>
<keyword evidence="2" id="KW-0812">Transmembrane</keyword>
<feature type="region of interest" description="Disordered" evidence="1">
    <location>
        <begin position="207"/>
        <end position="303"/>
    </location>
</feature>
<keyword evidence="4" id="KW-1185">Reference proteome</keyword>
<evidence type="ECO:0000256" key="2">
    <source>
        <dbReference type="SAM" id="Phobius"/>
    </source>
</evidence>
<dbReference type="Proteomes" id="UP001595724">
    <property type="component" value="Unassembled WGS sequence"/>
</dbReference>
<feature type="transmembrane region" description="Helical" evidence="2">
    <location>
        <begin position="456"/>
        <end position="477"/>
    </location>
</feature>
<feature type="compositionally biased region" description="Low complexity" evidence="1">
    <location>
        <begin position="213"/>
        <end position="241"/>
    </location>
</feature>
<dbReference type="EMBL" id="JBHRYF010000008">
    <property type="protein sequence ID" value="MFC3660311.1"/>
    <property type="molecule type" value="Genomic_DNA"/>
</dbReference>
<protein>
    <submittedName>
        <fullName evidence="3">DUF3667 domain-containing protein</fullName>
    </submittedName>
</protein>
<feature type="compositionally biased region" description="Acidic residues" evidence="1">
    <location>
        <begin position="280"/>
        <end position="292"/>
    </location>
</feature>
<feature type="compositionally biased region" description="Basic and acidic residues" evidence="1">
    <location>
        <begin position="269"/>
        <end position="279"/>
    </location>
</feature>
<keyword evidence="2" id="KW-1133">Transmembrane helix</keyword>
<keyword evidence="2" id="KW-0472">Membrane</keyword>
<feature type="region of interest" description="Disordered" evidence="1">
    <location>
        <begin position="1"/>
        <end position="24"/>
    </location>
</feature>
<gene>
    <name evidence="3" type="ORF">ACFOM9_09560</name>
</gene>
<organism evidence="3 4">
    <name type="scientific">Luteimonas notoginsengisoli</name>
    <dbReference type="NCBI Taxonomy" id="1578200"/>
    <lineage>
        <taxon>Bacteria</taxon>
        <taxon>Pseudomonadati</taxon>
        <taxon>Pseudomonadota</taxon>
        <taxon>Gammaproteobacteria</taxon>
        <taxon>Lysobacterales</taxon>
        <taxon>Lysobacteraceae</taxon>
        <taxon>Luteimonas</taxon>
    </lineage>
</organism>
<dbReference type="RefSeq" id="WP_386709536.1">
    <property type="nucleotide sequence ID" value="NZ_JBHRYF010000008.1"/>
</dbReference>
<feature type="transmembrane region" description="Helical" evidence="2">
    <location>
        <begin position="380"/>
        <end position="401"/>
    </location>
</feature>
<feature type="transmembrane region" description="Helical" evidence="2">
    <location>
        <begin position="346"/>
        <end position="368"/>
    </location>
</feature>
<dbReference type="Pfam" id="PF12412">
    <property type="entry name" value="DUF3667"/>
    <property type="match status" value="1"/>
</dbReference>
<reference evidence="4" key="1">
    <citation type="journal article" date="2019" name="Int. J. Syst. Evol. Microbiol.">
        <title>The Global Catalogue of Microorganisms (GCM) 10K type strain sequencing project: providing services to taxonomists for standard genome sequencing and annotation.</title>
        <authorList>
            <consortium name="The Broad Institute Genomics Platform"/>
            <consortium name="The Broad Institute Genome Sequencing Center for Infectious Disease"/>
            <person name="Wu L."/>
            <person name="Ma J."/>
        </authorList>
    </citation>
    <scope>NUCLEOTIDE SEQUENCE [LARGE SCALE GENOMIC DNA]</scope>
    <source>
        <strain evidence="4">KCTC 42211</strain>
    </source>
</reference>
<feature type="transmembrane region" description="Helical" evidence="2">
    <location>
        <begin position="413"/>
        <end position="435"/>
    </location>
</feature>
<dbReference type="InterPro" id="IPR022134">
    <property type="entry name" value="DUF3667"/>
</dbReference>
<evidence type="ECO:0000313" key="3">
    <source>
        <dbReference type="EMBL" id="MFC3660311.1"/>
    </source>
</evidence>
<sequence length="478" mass="52348">MQTDDNTPAERAAPTPPPLPASRARGNCGNCGSPLLGEYCYACGQPVTGMVRHFSTIVGDFTDTVLNWDARLPRTLWPLLVRPAFLTREYFSGRRVRYVSPVRLFVTLAIVTFFVAQLMLSFGDNNFNIVGGKGVNDASFSQVETVDEVNRQRDEALADLAGARKQDGKGVPGLDAGLGIAEKAIRNSADARIRVLERRAAREEKRAERAAADAESGAKAAGAASAAGKVDAASAGSTAARADAREPVESPAGEASAAATKPDADQEPGSDKDQRKGNDNDDDNDNDNDNDNELSFNGTPWDPKTNPLTVSWWPDFANRWLNAQVGRAKTNIQRLRTDQEFLKDTFLGAVPSTLFVLLPLFALMLKVLYLFKRRLYMEHLLVALHSHAFLCLALLLVFATMALQRWLAPGTGALHGLFNLVEGLLWAWMPLYLLLMQKRIYGQGWTMTLMKYSLLGFCYVMLLSFGAAFTAMFALVYA</sequence>
<comment type="caution">
    <text evidence="3">The sequence shown here is derived from an EMBL/GenBank/DDBJ whole genome shotgun (WGS) entry which is preliminary data.</text>
</comment>
<accession>A0ABV7UTV5</accession>
<feature type="transmembrane region" description="Helical" evidence="2">
    <location>
        <begin position="102"/>
        <end position="120"/>
    </location>
</feature>
<proteinExistence type="predicted"/>
<name>A0ABV7UTV5_9GAMM</name>